<keyword evidence="5" id="KW-0804">Transcription</keyword>
<evidence type="ECO:0000256" key="2">
    <source>
        <dbReference type="ARBA" id="ARBA00022898"/>
    </source>
</evidence>
<dbReference type="Pfam" id="PF00155">
    <property type="entry name" value="Aminotran_1_2"/>
    <property type="match status" value="1"/>
</dbReference>
<evidence type="ECO:0000313" key="8">
    <source>
        <dbReference type="Proteomes" id="UP001501084"/>
    </source>
</evidence>
<evidence type="ECO:0000256" key="1">
    <source>
        <dbReference type="ARBA" id="ARBA00005384"/>
    </source>
</evidence>
<evidence type="ECO:0000256" key="5">
    <source>
        <dbReference type="ARBA" id="ARBA00023163"/>
    </source>
</evidence>
<comment type="caution">
    <text evidence="7">The sequence shown here is derived from an EMBL/GenBank/DDBJ whole genome shotgun (WGS) entry which is preliminary data.</text>
</comment>
<dbReference type="EMBL" id="BAAAOP010000005">
    <property type="protein sequence ID" value="GAA2186902.1"/>
    <property type="molecule type" value="Genomic_DNA"/>
</dbReference>
<dbReference type="InterPro" id="IPR015424">
    <property type="entry name" value="PyrdxlP-dep_Trfase"/>
</dbReference>
<proteinExistence type="inferred from homology"/>
<dbReference type="InterPro" id="IPR036390">
    <property type="entry name" value="WH_DNA-bd_sf"/>
</dbReference>
<reference evidence="7 8" key="1">
    <citation type="journal article" date="2019" name="Int. J. Syst. Evol. Microbiol.">
        <title>The Global Catalogue of Microorganisms (GCM) 10K type strain sequencing project: providing services to taxonomists for standard genome sequencing and annotation.</title>
        <authorList>
            <consortium name="The Broad Institute Genomics Platform"/>
            <consortium name="The Broad Institute Genome Sequencing Center for Infectious Disease"/>
            <person name="Wu L."/>
            <person name="Ma J."/>
        </authorList>
    </citation>
    <scope>NUCLEOTIDE SEQUENCE [LARGE SCALE GENOMIC DNA]</scope>
    <source>
        <strain evidence="7 8">JCM 14919</strain>
    </source>
</reference>
<dbReference type="PANTHER" id="PTHR46577">
    <property type="entry name" value="HTH-TYPE TRANSCRIPTIONAL REGULATORY PROTEIN GABR"/>
    <property type="match status" value="1"/>
</dbReference>
<feature type="domain" description="HTH gntR-type" evidence="6">
    <location>
        <begin position="26"/>
        <end position="94"/>
    </location>
</feature>
<dbReference type="InterPro" id="IPR036388">
    <property type="entry name" value="WH-like_DNA-bd_sf"/>
</dbReference>
<keyword evidence="3" id="KW-0805">Transcription regulation</keyword>
<dbReference type="CDD" id="cd00609">
    <property type="entry name" value="AAT_like"/>
    <property type="match status" value="1"/>
</dbReference>
<dbReference type="SUPFAM" id="SSF53383">
    <property type="entry name" value="PLP-dependent transferases"/>
    <property type="match status" value="1"/>
</dbReference>
<dbReference type="PRINTS" id="PR00035">
    <property type="entry name" value="HTHGNTR"/>
</dbReference>
<keyword evidence="4" id="KW-0238">DNA-binding</keyword>
<evidence type="ECO:0000256" key="3">
    <source>
        <dbReference type="ARBA" id="ARBA00023015"/>
    </source>
</evidence>
<dbReference type="Gene3D" id="3.40.640.10">
    <property type="entry name" value="Type I PLP-dependent aspartate aminotransferase-like (Major domain)"/>
    <property type="match status" value="1"/>
</dbReference>
<dbReference type="PROSITE" id="PS50949">
    <property type="entry name" value="HTH_GNTR"/>
    <property type="match status" value="1"/>
</dbReference>
<comment type="similarity">
    <text evidence="1">In the C-terminal section; belongs to the class-I pyridoxal-phosphate-dependent aminotransferase family.</text>
</comment>
<dbReference type="InterPro" id="IPR015421">
    <property type="entry name" value="PyrdxlP-dep_Trfase_major"/>
</dbReference>
<keyword evidence="7" id="KW-0808">Transferase</keyword>
<dbReference type="CDD" id="cd07377">
    <property type="entry name" value="WHTH_GntR"/>
    <property type="match status" value="1"/>
</dbReference>
<dbReference type="InterPro" id="IPR051446">
    <property type="entry name" value="HTH_trans_reg/aminotransferase"/>
</dbReference>
<protein>
    <submittedName>
        <fullName evidence="7">PLP-dependent aminotransferase family protein</fullName>
    </submittedName>
</protein>
<dbReference type="InterPro" id="IPR000524">
    <property type="entry name" value="Tscrpt_reg_HTH_GntR"/>
</dbReference>
<evidence type="ECO:0000313" key="7">
    <source>
        <dbReference type="EMBL" id="GAA2186902.1"/>
    </source>
</evidence>
<dbReference type="Gene3D" id="1.10.10.10">
    <property type="entry name" value="Winged helix-like DNA-binding domain superfamily/Winged helix DNA-binding domain"/>
    <property type="match status" value="1"/>
</dbReference>
<name>A0ABN3B5T8_9MICO</name>
<dbReference type="Pfam" id="PF00392">
    <property type="entry name" value="GntR"/>
    <property type="match status" value="1"/>
</dbReference>
<dbReference type="GO" id="GO:0008483">
    <property type="term" value="F:transaminase activity"/>
    <property type="evidence" value="ECO:0007669"/>
    <property type="project" value="UniProtKB-KW"/>
</dbReference>
<dbReference type="RefSeq" id="WP_346057579.1">
    <property type="nucleotide sequence ID" value="NZ_BAAAOP010000005.1"/>
</dbReference>
<dbReference type="InterPro" id="IPR004839">
    <property type="entry name" value="Aminotransferase_I/II_large"/>
</dbReference>
<organism evidence="7 8">
    <name type="scientific">Leucobacter alluvii</name>
    <dbReference type="NCBI Taxonomy" id="340321"/>
    <lineage>
        <taxon>Bacteria</taxon>
        <taxon>Bacillati</taxon>
        <taxon>Actinomycetota</taxon>
        <taxon>Actinomycetes</taxon>
        <taxon>Micrococcales</taxon>
        <taxon>Microbacteriaceae</taxon>
        <taxon>Leucobacter</taxon>
    </lineage>
</organism>
<keyword evidence="8" id="KW-1185">Reference proteome</keyword>
<accession>A0ABN3B5T8</accession>
<dbReference type="PANTHER" id="PTHR46577:SF1">
    <property type="entry name" value="HTH-TYPE TRANSCRIPTIONAL REGULATORY PROTEIN GABR"/>
    <property type="match status" value="1"/>
</dbReference>
<sequence length="487" mass="52214">MNEMWTGQRLSARRLTELLGRWRGAGHGYLELADSVTLLVRDGRIVPGTTLPAERPLAESLGVSRTTVAAAYQRLRETAVVRSRRGSGTVVRGSGTTREGLWAGTIGGIDLSSACPEPWSGLAELNARAATEHAAAFRLIGYDTLGLPELRASLAERYTARGLPTTPEQIMVTLGAQHAIFLIARTLLRRGDRSLVESPSYPHAREAIAATGALLAELPVGGGGIGSHGGYDASSMLEIAERTSPKLAYLIPDHHNPTGLRMPVGLKSRLITALAGQGAYIIADETTAELSLGEPVPIVPFAAHAEQEHHHDAILTVGSVGKTVWGGMRVGWIRAAPDLIGRLEAARRIGDLGTGTWEQVLALHALEQYDDILVERSHQLTARHRFLVERLAERVPEWTPSPAVGGVCVWVDIGERASSRLSRAAAELDLHLPPGPRFGSPGTFERFVRLPFSAPEATLDEAVDRLSRAWRSGAGGAAARPFTEAVI</sequence>
<evidence type="ECO:0000256" key="4">
    <source>
        <dbReference type="ARBA" id="ARBA00023125"/>
    </source>
</evidence>
<keyword evidence="7" id="KW-0032">Aminotransferase</keyword>
<dbReference type="Proteomes" id="UP001501084">
    <property type="component" value="Unassembled WGS sequence"/>
</dbReference>
<gene>
    <name evidence="7" type="ORF">GCM10009786_09530</name>
</gene>
<keyword evidence="2" id="KW-0663">Pyridoxal phosphate</keyword>
<dbReference type="SMART" id="SM00345">
    <property type="entry name" value="HTH_GNTR"/>
    <property type="match status" value="1"/>
</dbReference>
<evidence type="ECO:0000259" key="6">
    <source>
        <dbReference type="PROSITE" id="PS50949"/>
    </source>
</evidence>
<dbReference type="SUPFAM" id="SSF46785">
    <property type="entry name" value="Winged helix' DNA-binding domain"/>
    <property type="match status" value="1"/>
</dbReference>